<comment type="caution">
    <text evidence="1">The sequence shown here is derived from an EMBL/GenBank/DDBJ whole genome shotgun (WGS) entry which is preliminary data.</text>
</comment>
<keyword evidence="2" id="KW-1185">Reference proteome</keyword>
<dbReference type="RefSeq" id="WP_125904075.1">
    <property type="nucleotide sequence ID" value="NZ_RWGW01000013.1"/>
</dbReference>
<dbReference type="Proteomes" id="UP000272481">
    <property type="component" value="Unassembled WGS sequence"/>
</dbReference>
<accession>A0ABX9ZC98</accession>
<evidence type="ECO:0000313" key="1">
    <source>
        <dbReference type="EMBL" id="RSK30971.1"/>
    </source>
</evidence>
<dbReference type="EMBL" id="RWGW01000013">
    <property type="protein sequence ID" value="RSK30971.1"/>
    <property type="molecule type" value="Genomic_DNA"/>
</dbReference>
<proteinExistence type="predicted"/>
<protein>
    <submittedName>
        <fullName evidence="1">Uncharacterized protein</fullName>
    </submittedName>
</protein>
<reference evidence="1 2" key="1">
    <citation type="submission" date="2018-12" db="EMBL/GenBank/DDBJ databases">
        <title>Comparitive functional genomics of dry heat resistant strains isolated from the viking spacecraft.</title>
        <authorList>
            <person name="Seuylemezian A."/>
            <person name="Vaishampayan P."/>
        </authorList>
    </citation>
    <scope>NUCLEOTIDE SEQUENCE [LARGE SCALE GENOMIC DNA]</scope>
    <source>
        <strain evidence="1 2">M6-11</strain>
    </source>
</reference>
<name>A0ABX9ZC98_9BACL</name>
<sequence>MDYIIVCDDHRPAGYPPKRSVIARGNMPFTELEAMAAAFKGNGKYYLRFNNREYEFAGLSIDIKDGDGAEDGELVAVMYVWRDEE</sequence>
<evidence type="ECO:0000313" key="2">
    <source>
        <dbReference type="Proteomes" id="UP000272481"/>
    </source>
</evidence>
<organism evidence="1 2">
    <name type="scientific">Bhargavaea beijingensis</name>
    <dbReference type="NCBI Taxonomy" id="426756"/>
    <lineage>
        <taxon>Bacteria</taxon>
        <taxon>Bacillati</taxon>
        <taxon>Bacillota</taxon>
        <taxon>Bacilli</taxon>
        <taxon>Bacillales</taxon>
        <taxon>Caryophanaceae</taxon>
        <taxon>Bhargavaea</taxon>
    </lineage>
</organism>
<gene>
    <name evidence="1" type="ORF">EJA12_09650</name>
</gene>